<feature type="repeat" description="WD" evidence="5">
    <location>
        <begin position="15"/>
        <end position="62"/>
    </location>
</feature>
<dbReference type="Proteomes" id="UP000784294">
    <property type="component" value="Unassembled WGS sequence"/>
</dbReference>
<sequence length="197" mass="21570">RTSNPSGEAVRQVPYKGHSAPITAISTHPSPGAISFSCLFLTSSLDWTIRLWSTREQRPLQCFDDYFEYVYDVQWSPVHPALFAAVDGSGHLDIWNLNQDVEVPVVRRLLGEQSGACASVVHPASIYGSVQAGSALNRCRWDVNGQFLAAGDRQGRVTVCSVHESLAIPGPEAWSSLAHTMAELKSFRSEAEARLSE</sequence>
<dbReference type="InterPro" id="IPR015943">
    <property type="entry name" value="WD40/YVTN_repeat-like_dom_sf"/>
</dbReference>
<comment type="caution">
    <text evidence="6">The sequence shown here is derived from an EMBL/GenBank/DDBJ whole genome shotgun (WGS) entry which is preliminary data.</text>
</comment>
<keyword evidence="4" id="KW-0677">Repeat</keyword>
<dbReference type="PROSITE" id="PS50082">
    <property type="entry name" value="WD_REPEATS_2"/>
    <property type="match status" value="1"/>
</dbReference>
<dbReference type="GO" id="GO:0045504">
    <property type="term" value="F:dynein heavy chain binding"/>
    <property type="evidence" value="ECO:0007669"/>
    <property type="project" value="TreeGrafter"/>
</dbReference>
<dbReference type="EMBL" id="CAAALY010247044">
    <property type="protein sequence ID" value="VEL34133.1"/>
    <property type="molecule type" value="Genomic_DNA"/>
</dbReference>
<proteinExistence type="predicted"/>
<dbReference type="AlphaFoldDB" id="A0A448XD82"/>
<dbReference type="OrthoDB" id="4189at2759"/>
<dbReference type="InterPro" id="IPR001680">
    <property type="entry name" value="WD40_rpt"/>
</dbReference>
<dbReference type="SUPFAM" id="SSF50978">
    <property type="entry name" value="WD40 repeat-like"/>
    <property type="match status" value="1"/>
</dbReference>
<dbReference type="Gene3D" id="2.130.10.10">
    <property type="entry name" value="YVTN repeat-like/Quinoprotein amine dehydrogenase"/>
    <property type="match status" value="1"/>
</dbReference>
<feature type="non-terminal residue" evidence="6">
    <location>
        <position position="1"/>
    </location>
</feature>
<dbReference type="Pfam" id="PF00400">
    <property type="entry name" value="WD40"/>
    <property type="match status" value="1"/>
</dbReference>
<dbReference type="InterPro" id="IPR036322">
    <property type="entry name" value="WD40_repeat_dom_sf"/>
</dbReference>
<keyword evidence="2" id="KW-0963">Cytoplasm</keyword>
<keyword evidence="7" id="KW-1185">Reference proteome</keyword>
<gene>
    <name evidence="6" type="ORF">PXEA_LOCUS27573</name>
</gene>
<organism evidence="6 7">
    <name type="scientific">Protopolystoma xenopodis</name>
    <dbReference type="NCBI Taxonomy" id="117903"/>
    <lineage>
        <taxon>Eukaryota</taxon>
        <taxon>Metazoa</taxon>
        <taxon>Spiralia</taxon>
        <taxon>Lophotrochozoa</taxon>
        <taxon>Platyhelminthes</taxon>
        <taxon>Monogenea</taxon>
        <taxon>Polyopisthocotylea</taxon>
        <taxon>Polystomatidea</taxon>
        <taxon>Polystomatidae</taxon>
        <taxon>Protopolystoma</taxon>
    </lineage>
</organism>
<evidence type="ECO:0000313" key="7">
    <source>
        <dbReference type="Proteomes" id="UP000784294"/>
    </source>
</evidence>
<protein>
    <submittedName>
        <fullName evidence="6">Uncharacterized protein</fullName>
    </submittedName>
</protein>
<dbReference type="GO" id="GO:0010970">
    <property type="term" value="P:transport along microtubule"/>
    <property type="evidence" value="ECO:0007669"/>
    <property type="project" value="TreeGrafter"/>
</dbReference>
<evidence type="ECO:0000313" key="6">
    <source>
        <dbReference type="EMBL" id="VEL34133.1"/>
    </source>
</evidence>
<evidence type="ECO:0000256" key="5">
    <source>
        <dbReference type="PROSITE-ProRule" id="PRU00221"/>
    </source>
</evidence>
<dbReference type="GO" id="GO:0005737">
    <property type="term" value="C:cytoplasm"/>
    <property type="evidence" value="ECO:0007669"/>
    <property type="project" value="UniProtKB-SubCell"/>
</dbReference>
<keyword evidence="3 5" id="KW-0853">WD repeat</keyword>
<evidence type="ECO:0000256" key="2">
    <source>
        <dbReference type="ARBA" id="ARBA00022490"/>
    </source>
</evidence>
<evidence type="ECO:0000256" key="1">
    <source>
        <dbReference type="ARBA" id="ARBA00004496"/>
    </source>
</evidence>
<evidence type="ECO:0000256" key="4">
    <source>
        <dbReference type="ARBA" id="ARBA00022737"/>
    </source>
</evidence>
<dbReference type="InterPro" id="IPR050687">
    <property type="entry name" value="Dynein_IC"/>
</dbReference>
<dbReference type="PANTHER" id="PTHR12442">
    <property type="entry name" value="DYNEIN INTERMEDIATE CHAIN"/>
    <property type="match status" value="1"/>
</dbReference>
<reference evidence="6" key="1">
    <citation type="submission" date="2018-11" db="EMBL/GenBank/DDBJ databases">
        <authorList>
            <consortium name="Pathogen Informatics"/>
        </authorList>
    </citation>
    <scope>NUCLEOTIDE SEQUENCE</scope>
</reference>
<comment type="subcellular location">
    <subcellularLocation>
        <location evidence="1">Cytoplasm</location>
    </subcellularLocation>
</comment>
<evidence type="ECO:0000256" key="3">
    <source>
        <dbReference type="ARBA" id="ARBA00022574"/>
    </source>
</evidence>
<dbReference type="GO" id="GO:0005868">
    <property type="term" value="C:cytoplasmic dynein complex"/>
    <property type="evidence" value="ECO:0007669"/>
    <property type="project" value="TreeGrafter"/>
</dbReference>
<accession>A0A448XD82</accession>
<name>A0A448XD82_9PLAT</name>
<dbReference type="SMART" id="SM00320">
    <property type="entry name" value="WD40"/>
    <property type="match status" value="3"/>
</dbReference>
<dbReference type="PANTHER" id="PTHR12442:SF22">
    <property type="entry name" value="CYTOPLASMIC DYNEIN 1 INTERMEDIATE CHAIN-RELATED"/>
    <property type="match status" value="1"/>
</dbReference>
<dbReference type="GO" id="GO:0045503">
    <property type="term" value="F:dynein light chain binding"/>
    <property type="evidence" value="ECO:0007669"/>
    <property type="project" value="TreeGrafter"/>
</dbReference>